<protein>
    <recommendedName>
        <fullName evidence="3">DUF6533 domain-containing protein</fullName>
    </recommendedName>
</protein>
<dbReference type="RefSeq" id="XP_024339762.1">
    <property type="nucleotide sequence ID" value="XM_024476945.1"/>
</dbReference>
<evidence type="ECO:0000256" key="2">
    <source>
        <dbReference type="SAM" id="Phobius"/>
    </source>
</evidence>
<dbReference type="EMBL" id="KZ110596">
    <property type="protein sequence ID" value="OSX62968.1"/>
    <property type="molecule type" value="Genomic_DNA"/>
</dbReference>
<feature type="domain" description="DUF6533" evidence="3">
    <location>
        <begin position="15"/>
        <end position="42"/>
    </location>
</feature>
<feature type="transmembrane region" description="Helical" evidence="2">
    <location>
        <begin position="99"/>
        <end position="118"/>
    </location>
</feature>
<sequence>MASLSDAHYVCSTSILDEVRCFWQRKLSAAKFMFFLNRYTLLVASFSMMLAHFASTVDTVISSLNSDSVDAERRYAKCKLQEVRLAFSALRAYAIGGRIVLPALVVLALSLTAGGAVVNGERDLSADIGRTAVMTATRAIAIAANLIVLAITIHRTFGIKRQARQLQMKVPLTTVLLADGFLYFVVGVRPTMSSVLISRFMFHLHRSSGPAGSTLQATHSLMISSAGSAPLDSIVFAHFSTDDKSVGTPFAGNTSSAGIALEDDWDDTVSDMEAEYESNGEGHPVSDHRDTLHA</sequence>
<accession>A0A1X6N2Y2</accession>
<dbReference type="GeneID" id="36321895"/>
<organism evidence="4 5">
    <name type="scientific">Postia placenta MAD-698-R-SB12</name>
    <dbReference type="NCBI Taxonomy" id="670580"/>
    <lineage>
        <taxon>Eukaryota</taxon>
        <taxon>Fungi</taxon>
        <taxon>Dikarya</taxon>
        <taxon>Basidiomycota</taxon>
        <taxon>Agaricomycotina</taxon>
        <taxon>Agaricomycetes</taxon>
        <taxon>Polyporales</taxon>
        <taxon>Adustoporiaceae</taxon>
        <taxon>Rhodonia</taxon>
    </lineage>
</organism>
<evidence type="ECO:0000259" key="3">
    <source>
        <dbReference type="Pfam" id="PF20151"/>
    </source>
</evidence>
<keyword evidence="5" id="KW-1185">Reference proteome</keyword>
<name>A0A1X6N2Y2_9APHY</name>
<evidence type="ECO:0000256" key="1">
    <source>
        <dbReference type="SAM" id="MobiDB-lite"/>
    </source>
</evidence>
<proteinExistence type="predicted"/>
<evidence type="ECO:0000313" key="5">
    <source>
        <dbReference type="Proteomes" id="UP000194127"/>
    </source>
</evidence>
<dbReference type="Pfam" id="PF20151">
    <property type="entry name" value="DUF6533"/>
    <property type="match status" value="1"/>
</dbReference>
<keyword evidence="2" id="KW-1133">Transmembrane helix</keyword>
<keyword evidence="2" id="KW-0472">Membrane</keyword>
<feature type="transmembrane region" description="Helical" evidence="2">
    <location>
        <begin position="139"/>
        <end position="157"/>
    </location>
</feature>
<dbReference type="OrthoDB" id="2786482at2759"/>
<gene>
    <name evidence="4" type="ORF">POSPLADRAFT_1033578</name>
</gene>
<feature type="transmembrane region" description="Helical" evidence="2">
    <location>
        <begin position="177"/>
        <end position="197"/>
    </location>
</feature>
<feature type="compositionally biased region" description="Basic and acidic residues" evidence="1">
    <location>
        <begin position="284"/>
        <end position="294"/>
    </location>
</feature>
<keyword evidence="2" id="KW-0812">Transmembrane</keyword>
<evidence type="ECO:0000313" key="4">
    <source>
        <dbReference type="EMBL" id="OSX62968.1"/>
    </source>
</evidence>
<dbReference type="InterPro" id="IPR045340">
    <property type="entry name" value="DUF6533"/>
</dbReference>
<reference evidence="4 5" key="1">
    <citation type="submission" date="2017-04" db="EMBL/GenBank/DDBJ databases">
        <title>Genome Sequence of the Model Brown-Rot Fungus Postia placenta SB12.</title>
        <authorList>
            <consortium name="DOE Joint Genome Institute"/>
            <person name="Gaskell J."/>
            <person name="Kersten P."/>
            <person name="Larrondo L.F."/>
            <person name="Canessa P."/>
            <person name="Martinez D."/>
            <person name="Hibbett D."/>
            <person name="Schmoll M."/>
            <person name="Kubicek C.P."/>
            <person name="Martinez A.T."/>
            <person name="Yadav J."/>
            <person name="Master E."/>
            <person name="Magnuson J.K."/>
            <person name="James T."/>
            <person name="Yaver D."/>
            <person name="Berka R."/>
            <person name="Labutti K."/>
            <person name="Lipzen A."/>
            <person name="Aerts A."/>
            <person name="Barry K."/>
            <person name="Henrissat B."/>
            <person name="Blanchette R."/>
            <person name="Grigoriev I."/>
            <person name="Cullen D."/>
        </authorList>
    </citation>
    <scope>NUCLEOTIDE SEQUENCE [LARGE SCALE GENOMIC DNA]</scope>
    <source>
        <strain evidence="4 5">MAD-698-R-SB12</strain>
    </source>
</reference>
<dbReference type="AlphaFoldDB" id="A0A1X6N2Y2"/>
<feature type="region of interest" description="Disordered" evidence="1">
    <location>
        <begin position="272"/>
        <end position="294"/>
    </location>
</feature>
<feature type="transmembrane region" description="Helical" evidence="2">
    <location>
        <begin position="35"/>
        <end position="54"/>
    </location>
</feature>
<dbReference type="Proteomes" id="UP000194127">
    <property type="component" value="Unassembled WGS sequence"/>
</dbReference>